<name>A0ABR5SBD1_9BACT</name>
<dbReference type="SMART" id="SM00411">
    <property type="entry name" value="BHL"/>
    <property type="match status" value="1"/>
</dbReference>
<gene>
    <name evidence="5" type="ORF">ASN18_3192</name>
</gene>
<accession>A0ABR5SBD1</accession>
<dbReference type="PROSITE" id="PS00045">
    <property type="entry name" value="HISTONE_LIKE"/>
    <property type="match status" value="1"/>
</dbReference>
<dbReference type="EMBL" id="LNQR01000128">
    <property type="protein sequence ID" value="KWT75951.1"/>
    <property type="molecule type" value="Genomic_DNA"/>
</dbReference>
<comment type="similarity">
    <text evidence="1 4">Belongs to the bacterial histone-like protein family.</text>
</comment>
<protein>
    <submittedName>
        <fullName evidence="5">Transcriptional regulator HU subunit alpha</fullName>
    </submittedName>
</protein>
<dbReference type="PRINTS" id="PR01727">
    <property type="entry name" value="DNABINDINGHU"/>
</dbReference>
<evidence type="ECO:0000256" key="2">
    <source>
        <dbReference type="ARBA" id="ARBA00023067"/>
    </source>
</evidence>
<dbReference type="CDD" id="cd13831">
    <property type="entry name" value="HU"/>
    <property type="match status" value="1"/>
</dbReference>
<keyword evidence="3" id="KW-0238">DNA-binding</keyword>
<dbReference type="InterPro" id="IPR020816">
    <property type="entry name" value="Histone-like_DNA-bd_CS"/>
</dbReference>
<evidence type="ECO:0000256" key="1">
    <source>
        <dbReference type="ARBA" id="ARBA00010529"/>
    </source>
</evidence>
<sequence length="95" mass="9970">MNKAELIELVASAANIKKTEATKAVDAVLNSITQSVAKGEKVALAGFGTFLVSDRKARIGHNPKTGAELKIAVCRTPKFTAGKGFKELVNGDKGK</sequence>
<dbReference type="Gene3D" id="4.10.520.10">
    <property type="entry name" value="IHF-like DNA-binding proteins"/>
    <property type="match status" value="1"/>
</dbReference>
<reference evidence="5 6" key="1">
    <citation type="submission" date="2015-11" db="EMBL/GenBank/DDBJ databases">
        <authorList>
            <person name="Lin W."/>
        </authorList>
    </citation>
    <scope>NUCLEOTIDE SEQUENCE [LARGE SCALE GENOMIC DNA]</scope>
    <source>
        <strain evidence="5 6">HCH-1</strain>
    </source>
</reference>
<keyword evidence="6" id="KW-1185">Reference proteome</keyword>
<proteinExistence type="inferred from homology"/>
<dbReference type="InterPro" id="IPR000119">
    <property type="entry name" value="Hist_DNA-bd"/>
</dbReference>
<dbReference type="PANTHER" id="PTHR33175">
    <property type="entry name" value="DNA-BINDING PROTEIN HU"/>
    <property type="match status" value="1"/>
</dbReference>
<dbReference type="Proteomes" id="UP000060487">
    <property type="component" value="Unassembled WGS sequence"/>
</dbReference>
<dbReference type="InterPro" id="IPR010992">
    <property type="entry name" value="IHF-like_DNA-bd_dom_sf"/>
</dbReference>
<dbReference type="Pfam" id="PF00216">
    <property type="entry name" value="Bac_DNA_binding"/>
    <property type="match status" value="1"/>
</dbReference>
<organism evidence="5 6">
    <name type="scientific">Candidatus Magnetominusculus xianensis</name>
    <dbReference type="NCBI Taxonomy" id="1748249"/>
    <lineage>
        <taxon>Bacteria</taxon>
        <taxon>Pseudomonadati</taxon>
        <taxon>Nitrospirota</taxon>
        <taxon>Nitrospiria</taxon>
        <taxon>Nitrospirales</taxon>
        <taxon>Nitrospiraceae</taxon>
        <taxon>Candidatus Magnetominusculus</taxon>
    </lineage>
</organism>
<evidence type="ECO:0000313" key="6">
    <source>
        <dbReference type="Proteomes" id="UP000060487"/>
    </source>
</evidence>
<comment type="caution">
    <text evidence="5">The sequence shown here is derived from an EMBL/GenBank/DDBJ whole genome shotgun (WGS) entry which is preliminary data.</text>
</comment>
<dbReference type="PANTHER" id="PTHR33175:SF3">
    <property type="entry name" value="DNA-BINDING PROTEIN HU-BETA"/>
    <property type="match status" value="1"/>
</dbReference>
<evidence type="ECO:0000256" key="3">
    <source>
        <dbReference type="ARBA" id="ARBA00023125"/>
    </source>
</evidence>
<evidence type="ECO:0000256" key="4">
    <source>
        <dbReference type="RuleBase" id="RU003939"/>
    </source>
</evidence>
<dbReference type="RefSeq" id="WP_085053795.1">
    <property type="nucleotide sequence ID" value="NZ_LNQR01000128.1"/>
</dbReference>
<keyword evidence="2" id="KW-0226">DNA condensation</keyword>
<dbReference type="SUPFAM" id="SSF47729">
    <property type="entry name" value="IHF-like DNA-binding proteins"/>
    <property type="match status" value="1"/>
</dbReference>
<evidence type="ECO:0000313" key="5">
    <source>
        <dbReference type="EMBL" id="KWT75951.1"/>
    </source>
</evidence>